<dbReference type="PANTHER" id="PTHR14136:SF17">
    <property type="entry name" value="BTB_POZ DOMAIN-CONTAINING PROTEIN KCTD9"/>
    <property type="match status" value="1"/>
</dbReference>
<dbReference type="SUPFAM" id="SSF141571">
    <property type="entry name" value="Pentapeptide repeat-like"/>
    <property type="match status" value="1"/>
</dbReference>
<dbReference type="Pfam" id="PF00805">
    <property type="entry name" value="Pentapeptide"/>
    <property type="match status" value="1"/>
</dbReference>
<dbReference type="PANTHER" id="PTHR14136">
    <property type="entry name" value="BTB_POZ DOMAIN-CONTAINING PROTEIN KCTD9"/>
    <property type="match status" value="1"/>
</dbReference>
<dbReference type="Gene3D" id="2.160.20.80">
    <property type="entry name" value="E3 ubiquitin-protein ligase SopA"/>
    <property type="match status" value="1"/>
</dbReference>
<organism evidence="1 2">
    <name type="scientific">Paenibacillus vandeheii</name>
    <dbReference type="NCBI Taxonomy" id="3035917"/>
    <lineage>
        <taxon>Bacteria</taxon>
        <taxon>Bacillati</taxon>
        <taxon>Bacillota</taxon>
        <taxon>Bacilli</taxon>
        <taxon>Bacillales</taxon>
        <taxon>Paenibacillaceae</taxon>
        <taxon>Paenibacillus</taxon>
    </lineage>
</organism>
<proteinExistence type="predicted"/>
<comment type="caution">
    <text evidence="1">The sequence shown here is derived from an EMBL/GenBank/DDBJ whole genome shotgun (WGS) entry which is preliminary data.</text>
</comment>
<evidence type="ECO:0000313" key="2">
    <source>
        <dbReference type="Proteomes" id="UP001174205"/>
    </source>
</evidence>
<reference evidence="1" key="1">
    <citation type="submission" date="2023-03" db="EMBL/GenBank/DDBJ databases">
        <title>MT1 and MT2 Draft Genomes of Novel Species.</title>
        <authorList>
            <person name="Venkateswaran K."/>
        </authorList>
    </citation>
    <scope>NUCLEOTIDE SEQUENCE</scope>
    <source>
        <strain evidence="1">F6_3S_P_1C</strain>
    </source>
</reference>
<name>A0ABT8J3N6_9BACL</name>
<dbReference type="InterPro" id="IPR051082">
    <property type="entry name" value="Pentapeptide-BTB/POZ_domain"/>
</dbReference>
<dbReference type="InterPro" id="IPR001646">
    <property type="entry name" value="5peptide_repeat"/>
</dbReference>
<dbReference type="EMBL" id="JAROCD010000001">
    <property type="protein sequence ID" value="MDN4599689.1"/>
    <property type="molecule type" value="Genomic_DNA"/>
</dbReference>
<evidence type="ECO:0000313" key="1">
    <source>
        <dbReference type="EMBL" id="MDN4599689.1"/>
    </source>
</evidence>
<keyword evidence="2" id="KW-1185">Reference proteome</keyword>
<dbReference type="Proteomes" id="UP001174205">
    <property type="component" value="Unassembled WGS sequence"/>
</dbReference>
<accession>A0ABT8J3N6</accession>
<dbReference type="RefSeq" id="WP_301243308.1">
    <property type="nucleotide sequence ID" value="NZ_JAROCD010000001.1"/>
</dbReference>
<protein>
    <submittedName>
        <fullName evidence="1">Pentapeptide repeat-containing protein</fullName>
    </submittedName>
</protein>
<gene>
    <name evidence="1" type="ORF">P5G61_00495</name>
</gene>
<sequence length="285" mass="31410">MSNQPYATTAGPHLRADCEQCFGLCCVALPYGKSSDFAFDKSSGTPCPNLRTDHRCGIHTQLRQKGFKGCTVYDCFGAGQKLSQITYAGKDWRDHPESASEMFDCLPALRQLHELLSYLNEMLMRPETSTLHAALRERYEEIQHLANLEPTALLRLDIPAHRAMVNELLVKASTLVRASAPPMSREHGKGKLKSQKRTGRDLLGANLAGVDLRGASFRGALMIACDLRNADLRHADWIGADLRDAHLGGADLTGGIFLTQSQINAAKGNARTKLPVHLHMPEHWS</sequence>